<reference evidence="3 4" key="1">
    <citation type="journal article" date="2015" name="Microbiome">
        <title>Genomic resolution of linkages in carbon, nitrogen, and sulfur cycling among widespread estuary sediment bacteria.</title>
        <authorList>
            <person name="Baker B.J."/>
            <person name="Lazar C.S."/>
            <person name="Teske A.P."/>
            <person name="Dick G.J."/>
        </authorList>
    </citation>
    <scope>NUCLEOTIDE SEQUENCE [LARGE SCALE GENOMIC DNA]</scope>
    <source>
        <strain evidence="3">SM23_42</strain>
    </source>
</reference>
<dbReference type="SUPFAM" id="SSF52402">
    <property type="entry name" value="Adenine nucleotide alpha hydrolases-like"/>
    <property type="match status" value="1"/>
</dbReference>
<dbReference type="EMBL" id="LJUJ01000008">
    <property type="protein sequence ID" value="KPK63800.1"/>
    <property type="molecule type" value="Genomic_DNA"/>
</dbReference>
<dbReference type="PANTHER" id="PTHR43169:SF2">
    <property type="entry name" value="NAD_GMP SYNTHASE DOMAIN-CONTAINING PROTEIN"/>
    <property type="match status" value="1"/>
</dbReference>
<dbReference type="InterPro" id="IPR022310">
    <property type="entry name" value="NAD/GMP_synthase"/>
</dbReference>
<feature type="domain" description="NAD/GMP synthase" evidence="2">
    <location>
        <begin position="15"/>
        <end position="82"/>
    </location>
</feature>
<dbReference type="InterPro" id="IPR005232">
    <property type="entry name" value="LarE"/>
</dbReference>
<evidence type="ECO:0000259" key="2">
    <source>
        <dbReference type="Pfam" id="PF02540"/>
    </source>
</evidence>
<dbReference type="InterPro" id="IPR052188">
    <property type="entry name" value="Ni-pincer_cofactor_biosynth"/>
</dbReference>
<sequence>MHKLTKLKKILKSYPGVVVAFSGGVDSTYLLKIARDVLGQRVIAVTAVSPLQPKNESTEARTIARHLRVKHITIRTNPLKKNAVRSNLEKRCYHCKLFLLTKLKQIAKKHAYVVIEATNRSDLKDHRPGIKAVRQLGVKSPLIQAGFEKDDIRKSARTQGLPNWNKPSMACLASRIPYGLKITHERLRRIESAEKYLRRLKFSQLRVRDHYPIARIEMDPGEFTKLMANRKRIITYLSKLGYKHITLDLEGYQTGSLNR</sequence>
<accession>A0A0S8FSS3</accession>
<dbReference type="CDD" id="cd01990">
    <property type="entry name" value="LarE-like"/>
    <property type="match status" value="1"/>
</dbReference>
<dbReference type="PIRSF" id="PIRSF006661">
    <property type="entry name" value="PP-lp_UCP006661"/>
    <property type="match status" value="1"/>
</dbReference>
<dbReference type="Proteomes" id="UP000051373">
    <property type="component" value="Unassembled WGS sequence"/>
</dbReference>
<comment type="caution">
    <text evidence="3">The sequence shown here is derived from an EMBL/GenBank/DDBJ whole genome shotgun (WGS) entry which is preliminary data.</text>
</comment>
<feature type="active site" description="Nucleophile and sulfur donor" evidence="1">
    <location>
        <position position="171"/>
    </location>
</feature>
<proteinExistence type="predicted"/>
<evidence type="ECO:0000256" key="1">
    <source>
        <dbReference type="PIRSR" id="PIRSR006661-1"/>
    </source>
</evidence>
<dbReference type="AlphaFoldDB" id="A0A0S8FSS3"/>
<dbReference type="GO" id="GO:0016783">
    <property type="term" value="F:sulfurtransferase activity"/>
    <property type="evidence" value="ECO:0007669"/>
    <property type="project" value="InterPro"/>
</dbReference>
<dbReference type="PANTHER" id="PTHR43169">
    <property type="entry name" value="EXSB FAMILY PROTEIN"/>
    <property type="match status" value="1"/>
</dbReference>
<dbReference type="InterPro" id="IPR014729">
    <property type="entry name" value="Rossmann-like_a/b/a_fold"/>
</dbReference>
<evidence type="ECO:0000313" key="4">
    <source>
        <dbReference type="Proteomes" id="UP000051373"/>
    </source>
</evidence>
<dbReference type="GO" id="GO:0006163">
    <property type="term" value="P:purine nucleotide metabolic process"/>
    <property type="evidence" value="ECO:0007669"/>
    <property type="project" value="UniProtKB-ARBA"/>
</dbReference>
<dbReference type="NCBIfam" id="TIGR00268">
    <property type="entry name" value="ATP-dependent sacrificial sulfur transferase LarE"/>
    <property type="match status" value="1"/>
</dbReference>
<gene>
    <name evidence="3" type="ORF">AMJ83_04920</name>
</gene>
<dbReference type="Gene3D" id="3.40.50.620">
    <property type="entry name" value="HUPs"/>
    <property type="match status" value="1"/>
</dbReference>
<dbReference type="STRING" id="1703779.AMJ83_04920"/>
<evidence type="ECO:0000313" key="3">
    <source>
        <dbReference type="EMBL" id="KPK63800.1"/>
    </source>
</evidence>
<dbReference type="Pfam" id="PF02540">
    <property type="entry name" value="NAD_synthase"/>
    <property type="match status" value="1"/>
</dbReference>
<organism evidence="3 4">
    <name type="scientific">candidate division WOR_3 bacterium SM23_42</name>
    <dbReference type="NCBI Taxonomy" id="1703779"/>
    <lineage>
        <taxon>Bacteria</taxon>
        <taxon>Bacteria division WOR-3</taxon>
    </lineage>
</organism>
<dbReference type="PATRIC" id="fig|1703779.3.peg.1201"/>
<protein>
    <recommendedName>
        <fullName evidence="2">NAD/GMP synthase domain-containing protein</fullName>
    </recommendedName>
</protein>
<name>A0A0S8FSS3_UNCW3</name>